<dbReference type="EMBL" id="NKXS01005774">
    <property type="protein sequence ID" value="PIN02778.1"/>
    <property type="molecule type" value="Genomic_DNA"/>
</dbReference>
<gene>
    <name evidence="2" type="ORF">CDL12_24700</name>
</gene>
<dbReference type="PANTHER" id="PTHR34283:SF1">
    <property type="entry name" value="PROTEIN RESPONSE TO LOW SULFUR 1"/>
    <property type="match status" value="1"/>
</dbReference>
<dbReference type="AlphaFoldDB" id="A0A2G9GBT8"/>
<feature type="region of interest" description="Disordered" evidence="1">
    <location>
        <begin position="1"/>
        <end position="29"/>
    </location>
</feature>
<evidence type="ECO:0000313" key="2">
    <source>
        <dbReference type="EMBL" id="PIN02778.1"/>
    </source>
</evidence>
<evidence type="ECO:0000256" key="1">
    <source>
        <dbReference type="SAM" id="MobiDB-lite"/>
    </source>
</evidence>
<evidence type="ECO:0000313" key="3">
    <source>
        <dbReference type="Proteomes" id="UP000231279"/>
    </source>
</evidence>
<dbReference type="InterPro" id="IPR039282">
    <property type="entry name" value="LSU"/>
</dbReference>
<organism evidence="2 3">
    <name type="scientific">Handroanthus impetiginosus</name>
    <dbReference type="NCBI Taxonomy" id="429701"/>
    <lineage>
        <taxon>Eukaryota</taxon>
        <taxon>Viridiplantae</taxon>
        <taxon>Streptophyta</taxon>
        <taxon>Embryophyta</taxon>
        <taxon>Tracheophyta</taxon>
        <taxon>Spermatophyta</taxon>
        <taxon>Magnoliopsida</taxon>
        <taxon>eudicotyledons</taxon>
        <taxon>Gunneridae</taxon>
        <taxon>Pentapetalae</taxon>
        <taxon>asterids</taxon>
        <taxon>lamiids</taxon>
        <taxon>Lamiales</taxon>
        <taxon>Bignoniaceae</taxon>
        <taxon>Crescentiina</taxon>
        <taxon>Tabebuia alliance</taxon>
        <taxon>Handroanthus</taxon>
    </lineage>
</organism>
<dbReference type="OrthoDB" id="1888446at2759"/>
<sequence length="116" mass="13105">MAPTILAPSANRRDKALPPPENSELLQKRNEDLEKELKNSLEREERMKKELQITLERLRVAEEGEERLCSQLGELEAEAVGHAREYRAHVMALMEQLSSAKKLLGEASINISLQAS</sequence>
<accession>A0A2G9GBT8</accession>
<dbReference type="GO" id="GO:0098869">
    <property type="term" value="P:cellular oxidant detoxification"/>
    <property type="evidence" value="ECO:0007669"/>
    <property type="project" value="InterPro"/>
</dbReference>
<dbReference type="STRING" id="429701.A0A2G9GBT8"/>
<comment type="caution">
    <text evidence="2">The sequence shown here is derived from an EMBL/GenBank/DDBJ whole genome shotgun (WGS) entry which is preliminary data.</text>
</comment>
<dbReference type="Pfam" id="PF24980">
    <property type="entry name" value="LSU"/>
    <property type="match status" value="1"/>
</dbReference>
<reference evidence="3" key="1">
    <citation type="journal article" date="2018" name="Gigascience">
        <title>Genome assembly of the Pink Ipe (Handroanthus impetiginosus, Bignoniaceae), a highly valued, ecologically keystone Neotropical timber forest tree.</title>
        <authorList>
            <person name="Silva-Junior O.B."/>
            <person name="Grattapaglia D."/>
            <person name="Novaes E."/>
            <person name="Collevatti R.G."/>
        </authorList>
    </citation>
    <scope>NUCLEOTIDE SEQUENCE [LARGE SCALE GENOMIC DNA]</scope>
    <source>
        <strain evidence="3">cv. UFG-1</strain>
    </source>
</reference>
<dbReference type="Proteomes" id="UP000231279">
    <property type="component" value="Unassembled WGS sequence"/>
</dbReference>
<dbReference type="PANTHER" id="PTHR34283">
    <property type="entry name" value="PROTEIN RESPONSE TO LOW SULFUR 1"/>
    <property type="match status" value="1"/>
</dbReference>
<keyword evidence="3" id="KW-1185">Reference proteome</keyword>
<protein>
    <submittedName>
        <fullName evidence="2">Uncharacterized protein</fullName>
    </submittedName>
</protein>
<proteinExistence type="predicted"/>
<name>A0A2G9GBT8_9LAMI</name>